<proteinExistence type="predicted"/>
<sequence>MSYKTAPGFEPTLLRSDSLSERMGFEEIYWNASVDSQVALTTQLRPGIQAQKPHYGSYQLHQSHEDRSRQQFRLRYRLHAFLTAFHAKLQQEIRDGCYAHLFDEDTIASLLHYGAPSLHSLNGNNEISRASLSRGPRFLEEAIVPSCISRETVKTFFSTFNGLSVLTDDPRNFTYLLNDDIFSCGVTAGDMRIQALHLRYSLDKLDKNLPFMTEHELLATSLAPFPSPTFKAANEFRLTITLIRNYGSMQGQSSLIISDIGFAIANTPQLRTQSLCLLSSPTSPSPSSSSSSSTVPQTHAAPSRPLISQSISTTSTS</sequence>
<feature type="compositionally biased region" description="Low complexity" evidence="1">
    <location>
        <begin position="279"/>
        <end position="294"/>
    </location>
</feature>
<feature type="region of interest" description="Disordered" evidence="1">
    <location>
        <begin position="277"/>
        <end position="317"/>
    </location>
</feature>
<accession>A0A6A5UQN0</accession>
<evidence type="ECO:0000313" key="2">
    <source>
        <dbReference type="EMBL" id="KAF1966062.1"/>
    </source>
</evidence>
<dbReference type="Proteomes" id="UP000800036">
    <property type="component" value="Unassembled WGS sequence"/>
</dbReference>
<keyword evidence="3" id="KW-1185">Reference proteome</keyword>
<reference evidence="2" key="1">
    <citation type="journal article" date="2020" name="Stud. Mycol.">
        <title>101 Dothideomycetes genomes: a test case for predicting lifestyles and emergence of pathogens.</title>
        <authorList>
            <person name="Haridas S."/>
            <person name="Albert R."/>
            <person name="Binder M."/>
            <person name="Bloem J."/>
            <person name="Labutti K."/>
            <person name="Salamov A."/>
            <person name="Andreopoulos B."/>
            <person name="Baker S."/>
            <person name="Barry K."/>
            <person name="Bills G."/>
            <person name="Bluhm B."/>
            <person name="Cannon C."/>
            <person name="Castanera R."/>
            <person name="Culley D."/>
            <person name="Daum C."/>
            <person name="Ezra D."/>
            <person name="Gonzalez J."/>
            <person name="Henrissat B."/>
            <person name="Kuo A."/>
            <person name="Liang C."/>
            <person name="Lipzen A."/>
            <person name="Lutzoni F."/>
            <person name="Magnuson J."/>
            <person name="Mondo S."/>
            <person name="Nolan M."/>
            <person name="Ohm R."/>
            <person name="Pangilinan J."/>
            <person name="Park H.-J."/>
            <person name="Ramirez L."/>
            <person name="Alfaro M."/>
            <person name="Sun H."/>
            <person name="Tritt A."/>
            <person name="Yoshinaga Y."/>
            <person name="Zwiers L.-H."/>
            <person name="Turgeon B."/>
            <person name="Goodwin S."/>
            <person name="Spatafora J."/>
            <person name="Crous P."/>
            <person name="Grigoriev I."/>
        </authorList>
    </citation>
    <scope>NUCLEOTIDE SEQUENCE</scope>
    <source>
        <strain evidence="2">CBS 107.79</strain>
    </source>
</reference>
<gene>
    <name evidence="2" type="ORF">BU23DRAFT_574318</name>
</gene>
<dbReference type="AlphaFoldDB" id="A0A6A5UQN0"/>
<evidence type="ECO:0000313" key="3">
    <source>
        <dbReference type="Proteomes" id="UP000800036"/>
    </source>
</evidence>
<feature type="compositionally biased region" description="Low complexity" evidence="1">
    <location>
        <begin position="307"/>
        <end position="317"/>
    </location>
</feature>
<evidence type="ECO:0000256" key="1">
    <source>
        <dbReference type="SAM" id="MobiDB-lite"/>
    </source>
</evidence>
<name>A0A6A5UQN0_9PLEO</name>
<dbReference type="EMBL" id="ML976751">
    <property type="protein sequence ID" value="KAF1966062.1"/>
    <property type="molecule type" value="Genomic_DNA"/>
</dbReference>
<organism evidence="2 3">
    <name type="scientific">Bimuria novae-zelandiae CBS 107.79</name>
    <dbReference type="NCBI Taxonomy" id="1447943"/>
    <lineage>
        <taxon>Eukaryota</taxon>
        <taxon>Fungi</taxon>
        <taxon>Dikarya</taxon>
        <taxon>Ascomycota</taxon>
        <taxon>Pezizomycotina</taxon>
        <taxon>Dothideomycetes</taxon>
        <taxon>Pleosporomycetidae</taxon>
        <taxon>Pleosporales</taxon>
        <taxon>Massarineae</taxon>
        <taxon>Didymosphaeriaceae</taxon>
        <taxon>Bimuria</taxon>
    </lineage>
</organism>
<protein>
    <submittedName>
        <fullName evidence="2">Uncharacterized protein</fullName>
    </submittedName>
</protein>